<evidence type="ECO:0000313" key="2">
    <source>
        <dbReference type="EMBL" id="KKU58350.1"/>
    </source>
</evidence>
<dbReference type="GO" id="GO:0016787">
    <property type="term" value="F:hydrolase activity"/>
    <property type="evidence" value="ECO:0007669"/>
    <property type="project" value="UniProtKB-KW"/>
</dbReference>
<comment type="caution">
    <text evidence="2">The sequence shown here is derived from an EMBL/GenBank/DDBJ whole genome shotgun (WGS) entry which is preliminary data.</text>
</comment>
<dbReference type="Proteomes" id="UP000034307">
    <property type="component" value="Unassembled WGS sequence"/>
</dbReference>
<dbReference type="InterPro" id="IPR000086">
    <property type="entry name" value="NUDIX_hydrolase_dom"/>
</dbReference>
<dbReference type="AlphaFoldDB" id="A0A0G1UKV8"/>
<protein>
    <submittedName>
        <fullName evidence="2">Hydrolase, NUDIX family protein</fullName>
    </submittedName>
</protein>
<gene>
    <name evidence="2" type="ORF">UX80_C0003G0005</name>
</gene>
<dbReference type="PANTHER" id="PTHR43736">
    <property type="entry name" value="ADP-RIBOSE PYROPHOSPHATASE"/>
    <property type="match status" value="1"/>
</dbReference>
<sequence length="112" mass="13022">MKMGGVLYTKRDVEPYKGMWHLPGSFLLLGETVDECVKRLAEEELGLKVEENGFKLRYLDEDLQEPRGHVVHLVYEVRVKKSEVAEIESKKFFFEPPADMIPTHRNIFLNVS</sequence>
<organism evidence="2 3">
    <name type="scientific">Candidatus Amesbacteria bacterium GW2011_GWA2_47_11b</name>
    <dbReference type="NCBI Taxonomy" id="1618358"/>
    <lineage>
        <taxon>Bacteria</taxon>
        <taxon>Candidatus Amesiibacteriota</taxon>
    </lineage>
</organism>
<evidence type="ECO:0000313" key="3">
    <source>
        <dbReference type="Proteomes" id="UP000034307"/>
    </source>
</evidence>
<dbReference type="Gene3D" id="3.90.79.10">
    <property type="entry name" value="Nucleoside Triphosphate Pyrophosphohydrolase"/>
    <property type="match status" value="1"/>
</dbReference>
<dbReference type="InterPro" id="IPR015797">
    <property type="entry name" value="NUDIX_hydrolase-like_dom_sf"/>
</dbReference>
<keyword evidence="2" id="KW-0378">Hydrolase</keyword>
<accession>A0A0G1UKV8</accession>
<dbReference type="Pfam" id="PF00293">
    <property type="entry name" value="NUDIX"/>
    <property type="match status" value="1"/>
</dbReference>
<proteinExistence type="predicted"/>
<evidence type="ECO:0000259" key="1">
    <source>
        <dbReference type="PROSITE" id="PS51462"/>
    </source>
</evidence>
<name>A0A0G1UKV8_9BACT</name>
<dbReference type="SUPFAM" id="SSF55811">
    <property type="entry name" value="Nudix"/>
    <property type="match status" value="1"/>
</dbReference>
<feature type="domain" description="Nudix hydrolase" evidence="1">
    <location>
        <begin position="1"/>
        <end position="112"/>
    </location>
</feature>
<dbReference type="PROSITE" id="PS51462">
    <property type="entry name" value="NUDIX"/>
    <property type="match status" value="1"/>
</dbReference>
<dbReference type="PANTHER" id="PTHR43736:SF1">
    <property type="entry name" value="DIHYDRONEOPTERIN TRIPHOSPHATE DIPHOSPHATASE"/>
    <property type="match status" value="1"/>
</dbReference>
<dbReference type="STRING" id="1618358.UX80_C0003G0005"/>
<reference evidence="2 3" key="1">
    <citation type="journal article" date="2015" name="Nature">
        <title>rRNA introns, odd ribosomes, and small enigmatic genomes across a large radiation of phyla.</title>
        <authorList>
            <person name="Brown C.T."/>
            <person name="Hug L.A."/>
            <person name="Thomas B.C."/>
            <person name="Sharon I."/>
            <person name="Castelle C.J."/>
            <person name="Singh A."/>
            <person name="Wilkins M.J."/>
            <person name="Williams K.H."/>
            <person name="Banfield J.F."/>
        </authorList>
    </citation>
    <scope>NUCLEOTIDE SEQUENCE [LARGE SCALE GENOMIC DNA]</scope>
</reference>
<dbReference type="EMBL" id="LCNO01000003">
    <property type="protein sequence ID" value="KKU58350.1"/>
    <property type="molecule type" value="Genomic_DNA"/>
</dbReference>